<dbReference type="Gene3D" id="3.90.640.90">
    <property type="entry name" value="Anti-proliferative protein, N-terminal domain"/>
    <property type="match status" value="1"/>
</dbReference>
<protein>
    <recommendedName>
        <fullName evidence="3">Anti-proliferative protein domain-containing protein</fullName>
    </recommendedName>
</protein>
<dbReference type="InterPro" id="IPR036054">
    <property type="entry name" value="BTG-like_sf"/>
</dbReference>
<dbReference type="EMBL" id="CP090891">
    <property type="protein sequence ID" value="ULU12334.1"/>
    <property type="molecule type" value="Genomic_DNA"/>
</dbReference>
<dbReference type="InterPro" id="IPR002087">
    <property type="entry name" value="Anti_prolifrtn"/>
</dbReference>
<dbReference type="SMART" id="SM00099">
    <property type="entry name" value="btg1"/>
    <property type="match status" value="1"/>
</dbReference>
<dbReference type="PANTHER" id="PTHR17537:SF5">
    <property type="entry name" value="TRANSDUCER OF ERBB2, ISOFORM A"/>
    <property type="match status" value="1"/>
</dbReference>
<dbReference type="PANTHER" id="PTHR17537">
    <property type="entry name" value="TRANSDUCER OF ERBB2 TOB"/>
    <property type="match status" value="1"/>
</dbReference>
<dbReference type="FunFam" id="3.90.640.90:FF:000004">
    <property type="entry name" value="FOG-3"/>
    <property type="match status" value="1"/>
</dbReference>
<evidence type="ECO:0000256" key="2">
    <source>
        <dbReference type="ARBA" id="ARBA00022553"/>
    </source>
</evidence>
<accession>A0AAE9DU28</accession>
<dbReference type="Proteomes" id="UP000827892">
    <property type="component" value="Chromosome I"/>
</dbReference>
<evidence type="ECO:0000259" key="3">
    <source>
        <dbReference type="SMART" id="SM00099"/>
    </source>
</evidence>
<reference evidence="4 5" key="1">
    <citation type="submission" date="2022-05" db="EMBL/GenBank/DDBJ databases">
        <title>Chromosome-level reference genomes for two strains of Caenorhabditis briggsae: an improved platform for comparative genomics.</title>
        <authorList>
            <person name="Stevens L."/>
            <person name="Andersen E.C."/>
        </authorList>
    </citation>
    <scope>NUCLEOTIDE SEQUENCE [LARGE SCALE GENOMIC DNA]</scope>
    <source>
        <strain evidence="4">QX1410_ONT</strain>
        <tissue evidence="4">Whole-organism</tissue>
    </source>
</reference>
<feature type="domain" description="Anti-proliferative protein" evidence="3">
    <location>
        <begin position="71"/>
        <end position="179"/>
    </location>
</feature>
<name>A0AAE9DU28_CAEBR</name>
<dbReference type="InterPro" id="IPR015676">
    <property type="entry name" value="Tob1/2"/>
</dbReference>
<keyword evidence="2" id="KW-0597">Phosphoprotein</keyword>
<proteinExistence type="inferred from homology"/>
<sequence>MASTDVERLLRQERIKPEDLLTDGPNNRLNPLIQTEETTVENTKGTKPTGKKNNVIRIRRKLIITKHEVKMYTEVKELVNFVCRYMFGRVPRRATGIFAAELGNCLVAQFSSSWDIKNPRNGQMERMIFIKCGADGSSKCFEGCAAESGLRADEVLENMPTQLRIFANPGLLFYRATENGVDVPIWKGDVNTDSHYQPIPEHIVRIASRKADSCSNLGGAGKPVLLNKKFPIDDLAVLELVNNMYIPLALEKCDEINSNLSHIREKYPFLFTFKPTSAQTYSGIEFSQTRFGSSKSRQDLQTMVGIKQLVNSNQNNSYSDQIIDTPIYSNY</sequence>
<dbReference type="SUPFAM" id="SSF160696">
    <property type="entry name" value="BTG domain-like"/>
    <property type="match status" value="1"/>
</dbReference>
<gene>
    <name evidence="4" type="ORF">L3Y34_015566</name>
</gene>
<evidence type="ECO:0000313" key="4">
    <source>
        <dbReference type="EMBL" id="ULU12334.1"/>
    </source>
</evidence>
<organism evidence="4 5">
    <name type="scientific">Caenorhabditis briggsae</name>
    <dbReference type="NCBI Taxonomy" id="6238"/>
    <lineage>
        <taxon>Eukaryota</taxon>
        <taxon>Metazoa</taxon>
        <taxon>Ecdysozoa</taxon>
        <taxon>Nematoda</taxon>
        <taxon>Chromadorea</taxon>
        <taxon>Rhabditida</taxon>
        <taxon>Rhabditina</taxon>
        <taxon>Rhabditomorpha</taxon>
        <taxon>Rhabditoidea</taxon>
        <taxon>Rhabditidae</taxon>
        <taxon>Peloderinae</taxon>
        <taxon>Caenorhabditis</taxon>
    </lineage>
</organism>
<dbReference type="AlphaFoldDB" id="A0AAE9DU28"/>
<evidence type="ECO:0000313" key="5">
    <source>
        <dbReference type="Proteomes" id="UP000827892"/>
    </source>
</evidence>
<comment type="similarity">
    <text evidence="1">Belongs to the BTG family.</text>
</comment>
<evidence type="ECO:0000256" key="1">
    <source>
        <dbReference type="ARBA" id="ARBA00007989"/>
    </source>
</evidence>
<dbReference type="Pfam" id="PF07742">
    <property type="entry name" value="BTG"/>
    <property type="match status" value="1"/>
</dbReference>